<organism evidence="1 2">
    <name type="scientific">Adineta steineri</name>
    <dbReference type="NCBI Taxonomy" id="433720"/>
    <lineage>
        <taxon>Eukaryota</taxon>
        <taxon>Metazoa</taxon>
        <taxon>Spiralia</taxon>
        <taxon>Gnathifera</taxon>
        <taxon>Rotifera</taxon>
        <taxon>Eurotatoria</taxon>
        <taxon>Bdelloidea</taxon>
        <taxon>Adinetida</taxon>
        <taxon>Adinetidae</taxon>
        <taxon>Adineta</taxon>
    </lineage>
</organism>
<accession>A0A819M195</accession>
<protein>
    <submittedName>
        <fullName evidence="1">Uncharacterized protein</fullName>
    </submittedName>
</protein>
<evidence type="ECO:0000313" key="2">
    <source>
        <dbReference type="Proteomes" id="UP000663881"/>
    </source>
</evidence>
<reference evidence="1" key="1">
    <citation type="submission" date="2021-02" db="EMBL/GenBank/DDBJ databases">
        <authorList>
            <person name="Nowell W R."/>
        </authorList>
    </citation>
    <scope>NUCLEOTIDE SEQUENCE</scope>
</reference>
<evidence type="ECO:0000313" key="1">
    <source>
        <dbReference type="EMBL" id="CAF3972162.1"/>
    </source>
</evidence>
<feature type="non-terminal residue" evidence="1">
    <location>
        <position position="125"/>
    </location>
</feature>
<gene>
    <name evidence="1" type="ORF">OKA104_LOCUS28168</name>
</gene>
<proteinExistence type="predicted"/>
<name>A0A819M195_9BILA</name>
<dbReference type="AlphaFoldDB" id="A0A819M195"/>
<comment type="caution">
    <text evidence="1">The sequence shown here is derived from an EMBL/GenBank/DDBJ whole genome shotgun (WGS) entry which is preliminary data.</text>
</comment>
<dbReference type="EMBL" id="CAJOAY010002689">
    <property type="protein sequence ID" value="CAF3972162.1"/>
    <property type="molecule type" value="Genomic_DNA"/>
</dbReference>
<dbReference type="Proteomes" id="UP000663881">
    <property type="component" value="Unassembled WGS sequence"/>
</dbReference>
<sequence>MLSSSYQLIPVENIIKSNIRVDHIPDDLINLIKTLVPLKYLAISKLIDGSPLNRSIVEKLASKNHMLNLLDYYGYKRNNQGEYIYHSSTSDNEIEQRRNGVNELEKFFTDLKTITSSSPNDLIKF</sequence>